<protein>
    <submittedName>
        <fullName evidence="2">L-aminoadipate-semialdehyde dehydrogenase-phosphopantetheinyl transferase</fullName>
    </submittedName>
</protein>
<evidence type="ECO:0000313" key="2">
    <source>
        <dbReference type="WBParaSite" id="PS1159_v2.g9517.t1"/>
    </source>
</evidence>
<sequence length="350" mass="40439">MISLIGIVKERIVIGLRHLSINHQRCSNAFLQDRDPFILSRPLYAGRTFILISYLTQKRIIMASTRENINPKCKCNRFAFSLQKAFEDEHLEANFRKAIQCVTQEDYDKIMAFRYKDDSLACLAGRLFLRQMSKRFTDAEWFQIEFARTEKGKPYLIKPDGHTFGLNVSHQVGVDVMRLDINRNNKSADEYINSMARSASAEELKQMRGQATEAMKMTMFYRYWCLKEAVLKATGEGIVNDLSRYDFRIDPSDRYKPGCFLTSTTVLADGKLQNQWTFEESFVDSTHGIAVCREKKLPKTCMFAQDPEAKLFFSKVGFDFLLKDSTVLNPLPNDAASEYENFQGKLRKTF</sequence>
<name>A0AC35GWS2_9BILA</name>
<accession>A0AC35GWS2</accession>
<dbReference type="WBParaSite" id="PS1159_v2.g9517.t1">
    <property type="protein sequence ID" value="PS1159_v2.g9517.t1"/>
    <property type="gene ID" value="PS1159_v2.g9517"/>
</dbReference>
<reference evidence="2" key="1">
    <citation type="submission" date="2022-11" db="UniProtKB">
        <authorList>
            <consortium name="WormBaseParasite"/>
        </authorList>
    </citation>
    <scope>IDENTIFICATION</scope>
</reference>
<organism evidence="1 2">
    <name type="scientific">Panagrolaimus sp. PS1159</name>
    <dbReference type="NCBI Taxonomy" id="55785"/>
    <lineage>
        <taxon>Eukaryota</taxon>
        <taxon>Metazoa</taxon>
        <taxon>Ecdysozoa</taxon>
        <taxon>Nematoda</taxon>
        <taxon>Chromadorea</taxon>
        <taxon>Rhabditida</taxon>
        <taxon>Tylenchina</taxon>
        <taxon>Panagrolaimomorpha</taxon>
        <taxon>Panagrolaimoidea</taxon>
        <taxon>Panagrolaimidae</taxon>
        <taxon>Panagrolaimus</taxon>
    </lineage>
</organism>
<proteinExistence type="predicted"/>
<dbReference type="Proteomes" id="UP000887580">
    <property type="component" value="Unplaced"/>
</dbReference>
<evidence type="ECO:0000313" key="1">
    <source>
        <dbReference type="Proteomes" id="UP000887580"/>
    </source>
</evidence>